<keyword evidence="2" id="KW-0812">Transmembrane</keyword>
<reference evidence="3 4" key="1">
    <citation type="submission" date="2019-09" db="EMBL/GenBank/DDBJ databases">
        <authorList>
            <person name="Park J.-S."/>
            <person name="Choi H.-J."/>
        </authorList>
    </citation>
    <scope>NUCLEOTIDE SEQUENCE [LARGE SCALE GENOMIC DNA]</scope>
    <source>
        <strain evidence="3 4">176SS1-4</strain>
    </source>
</reference>
<dbReference type="AlphaFoldDB" id="A0A5J5GQL9"/>
<keyword evidence="4" id="KW-1185">Reference proteome</keyword>
<gene>
    <name evidence="3" type="ORF">F3S47_04730</name>
</gene>
<evidence type="ECO:0000256" key="1">
    <source>
        <dbReference type="SAM" id="MobiDB-lite"/>
    </source>
</evidence>
<name>A0A5J5GQL9_9RHOB</name>
<comment type="caution">
    <text evidence="3">The sequence shown here is derived from an EMBL/GenBank/DDBJ whole genome shotgun (WGS) entry which is preliminary data.</text>
</comment>
<proteinExistence type="predicted"/>
<feature type="region of interest" description="Disordered" evidence="1">
    <location>
        <begin position="125"/>
        <end position="147"/>
    </location>
</feature>
<evidence type="ECO:0000313" key="3">
    <source>
        <dbReference type="EMBL" id="KAA9010551.1"/>
    </source>
</evidence>
<accession>A0A5J5GQL9</accession>
<feature type="transmembrane region" description="Helical" evidence="2">
    <location>
        <begin position="154"/>
        <end position="172"/>
    </location>
</feature>
<dbReference type="RefSeq" id="WP_150444036.1">
    <property type="nucleotide sequence ID" value="NZ_VYQE01000001.1"/>
</dbReference>
<dbReference type="Proteomes" id="UP000326554">
    <property type="component" value="Unassembled WGS sequence"/>
</dbReference>
<sequence>MTTMTVPENEHGHARVFAVDLRDEEAEGFRQRIGDALGAEPEEGKYEYFPVSNLEGLGLAGYLVEGLGMEADQVRADTGRLNAIKGYVLIVLSSGVRGKTLTPGSPLRWIGTYSEPVRVGSMDKLRSESAAGRSEEKEPAPPPKRSDAAMSGRIAVAAIAVLLLLVLVMILIA</sequence>
<keyword evidence="2" id="KW-0472">Membrane</keyword>
<organism evidence="3 4">
    <name type="scientific">Histidinibacterium aquaticum</name>
    <dbReference type="NCBI Taxonomy" id="2613962"/>
    <lineage>
        <taxon>Bacteria</taxon>
        <taxon>Pseudomonadati</taxon>
        <taxon>Pseudomonadota</taxon>
        <taxon>Alphaproteobacteria</taxon>
        <taxon>Rhodobacterales</taxon>
        <taxon>Paracoccaceae</taxon>
        <taxon>Histidinibacterium</taxon>
    </lineage>
</organism>
<evidence type="ECO:0000256" key="2">
    <source>
        <dbReference type="SAM" id="Phobius"/>
    </source>
</evidence>
<evidence type="ECO:0000313" key="4">
    <source>
        <dbReference type="Proteomes" id="UP000326554"/>
    </source>
</evidence>
<evidence type="ECO:0008006" key="5">
    <source>
        <dbReference type="Google" id="ProtNLM"/>
    </source>
</evidence>
<protein>
    <recommendedName>
        <fullName evidence="5">Aspartate carbamoyltransferase catalytic subunit</fullName>
    </recommendedName>
</protein>
<dbReference type="EMBL" id="VYQE01000001">
    <property type="protein sequence ID" value="KAA9010551.1"/>
    <property type="molecule type" value="Genomic_DNA"/>
</dbReference>
<keyword evidence="2" id="KW-1133">Transmembrane helix</keyword>